<evidence type="ECO:0000313" key="2">
    <source>
        <dbReference type="Proteomes" id="UP000267096"/>
    </source>
</evidence>
<reference evidence="3" key="1">
    <citation type="submission" date="2017-02" db="UniProtKB">
        <authorList>
            <consortium name="WormBaseParasite"/>
        </authorList>
    </citation>
    <scope>IDENTIFICATION</scope>
</reference>
<evidence type="ECO:0000313" key="3">
    <source>
        <dbReference type="WBParaSite" id="ASIM_0000379501-mRNA-1"/>
    </source>
</evidence>
<sequence length="101" mass="11747">MSVADPEPIDGSFPNKTHDTTSVWGVFMSLSTYNRIDDMLRCKRSLASQAMDRRRWEDDVDLLAAALRFKINNFVFTSLRTWQTYSEEVARSCLLRKCYSI</sequence>
<proteinExistence type="predicted"/>
<accession>A0A0M3J893</accession>
<protein>
    <submittedName>
        <fullName evidence="1 3">Uncharacterized protein</fullName>
    </submittedName>
</protein>
<keyword evidence="2" id="KW-1185">Reference proteome</keyword>
<dbReference type="AlphaFoldDB" id="A0A0M3J893"/>
<organism evidence="3">
    <name type="scientific">Anisakis simplex</name>
    <name type="common">Herring worm</name>
    <dbReference type="NCBI Taxonomy" id="6269"/>
    <lineage>
        <taxon>Eukaryota</taxon>
        <taxon>Metazoa</taxon>
        <taxon>Ecdysozoa</taxon>
        <taxon>Nematoda</taxon>
        <taxon>Chromadorea</taxon>
        <taxon>Rhabditida</taxon>
        <taxon>Spirurina</taxon>
        <taxon>Ascaridomorpha</taxon>
        <taxon>Ascaridoidea</taxon>
        <taxon>Anisakidae</taxon>
        <taxon>Anisakis</taxon>
        <taxon>Anisakis simplex complex</taxon>
    </lineage>
</organism>
<name>A0A0M3J893_ANISI</name>
<dbReference type="Proteomes" id="UP000267096">
    <property type="component" value="Unassembled WGS sequence"/>
</dbReference>
<reference evidence="1 2" key="2">
    <citation type="submission" date="2018-11" db="EMBL/GenBank/DDBJ databases">
        <authorList>
            <consortium name="Pathogen Informatics"/>
        </authorList>
    </citation>
    <scope>NUCLEOTIDE SEQUENCE [LARGE SCALE GENOMIC DNA]</scope>
</reference>
<dbReference type="EMBL" id="UYRR01005765">
    <property type="protein sequence ID" value="VDK22010.1"/>
    <property type="molecule type" value="Genomic_DNA"/>
</dbReference>
<dbReference type="WBParaSite" id="ASIM_0000379501-mRNA-1">
    <property type="protein sequence ID" value="ASIM_0000379501-mRNA-1"/>
    <property type="gene ID" value="ASIM_0000379501"/>
</dbReference>
<gene>
    <name evidence="1" type="ORF">ASIM_LOCUS3626</name>
</gene>
<evidence type="ECO:0000313" key="1">
    <source>
        <dbReference type="EMBL" id="VDK22010.1"/>
    </source>
</evidence>